<dbReference type="InterPro" id="IPR008271">
    <property type="entry name" value="Ser/Thr_kinase_AS"/>
</dbReference>
<feature type="domain" description="Protein kinase" evidence="13">
    <location>
        <begin position="116"/>
        <end position="387"/>
    </location>
</feature>
<gene>
    <name evidence="14" type="ORF">ABVK25_003269</name>
</gene>
<feature type="region of interest" description="Disordered" evidence="12">
    <location>
        <begin position="708"/>
        <end position="742"/>
    </location>
</feature>
<dbReference type="PANTHER" id="PTHR24346">
    <property type="entry name" value="MAP/MICROTUBULE AFFINITY-REGULATING KINASE"/>
    <property type="match status" value="1"/>
</dbReference>
<evidence type="ECO:0000256" key="9">
    <source>
        <dbReference type="ARBA" id="ARBA00047899"/>
    </source>
</evidence>
<evidence type="ECO:0000313" key="14">
    <source>
        <dbReference type="EMBL" id="KAL2056246.1"/>
    </source>
</evidence>
<keyword evidence="3" id="KW-0723">Serine/threonine-protein kinase</keyword>
<keyword evidence="8 11" id="KW-0067">ATP-binding</keyword>
<feature type="compositionally biased region" description="Polar residues" evidence="12">
    <location>
        <begin position="20"/>
        <end position="31"/>
    </location>
</feature>
<keyword evidence="5" id="KW-0808">Transferase</keyword>
<dbReference type="PROSITE" id="PS50011">
    <property type="entry name" value="PROTEIN_KINASE_DOM"/>
    <property type="match status" value="1"/>
</dbReference>
<feature type="region of interest" description="Disordered" evidence="12">
    <location>
        <begin position="1"/>
        <end position="130"/>
    </location>
</feature>
<comment type="caution">
    <text evidence="14">The sequence shown here is derived from an EMBL/GenBank/DDBJ whole genome shotgun (WGS) entry which is preliminary data.</text>
</comment>
<feature type="compositionally biased region" description="Polar residues" evidence="12">
    <location>
        <begin position="1154"/>
        <end position="1170"/>
    </location>
</feature>
<dbReference type="InterPro" id="IPR043024">
    <property type="entry name" value="KA1_sf_fungal"/>
</dbReference>
<keyword evidence="6 11" id="KW-0547">Nucleotide-binding</keyword>
<evidence type="ECO:0000256" key="3">
    <source>
        <dbReference type="ARBA" id="ARBA00022527"/>
    </source>
</evidence>
<feature type="region of interest" description="Disordered" evidence="12">
    <location>
        <begin position="497"/>
        <end position="562"/>
    </location>
</feature>
<dbReference type="EMBL" id="JBHFEH010000008">
    <property type="protein sequence ID" value="KAL2056246.1"/>
    <property type="molecule type" value="Genomic_DNA"/>
</dbReference>
<feature type="binding site" evidence="11">
    <location>
        <position position="145"/>
    </location>
    <ligand>
        <name>ATP</name>
        <dbReference type="ChEBI" id="CHEBI:30616"/>
    </ligand>
</feature>
<evidence type="ECO:0000256" key="8">
    <source>
        <dbReference type="ARBA" id="ARBA00022840"/>
    </source>
</evidence>
<evidence type="ECO:0000313" key="15">
    <source>
        <dbReference type="Proteomes" id="UP001590951"/>
    </source>
</evidence>
<evidence type="ECO:0000256" key="1">
    <source>
        <dbReference type="ARBA" id="ARBA00010791"/>
    </source>
</evidence>
<dbReference type="Pfam" id="PF00069">
    <property type="entry name" value="Pkinase"/>
    <property type="match status" value="1"/>
</dbReference>
<evidence type="ECO:0000256" key="11">
    <source>
        <dbReference type="PROSITE-ProRule" id="PRU10141"/>
    </source>
</evidence>
<dbReference type="Proteomes" id="UP001590951">
    <property type="component" value="Unassembled WGS sequence"/>
</dbReference>
<evidence type="ECO:0000256" key="4">
    <source>
        <dbReference type="ARBA" id="ARBA00022553"/>
    </source>
</evidence>
<reference evidence="14 15" key="1">
    <citation type="submission" date="2024-09" db="EMBL/GenBank/DDBJ databases">
        <title>Rethinking Asexuality: The Enigmatic Case of Functional Sexual Genes in Lepraria (Stereocaulaceae).</title>
        <authorList>
            <person name="Doellman M."/>
            <person name="Sun Y."/>
            <person name="Barcenas-Pena A."/>
            <person name="Lumbsch H.T."/>
            <person name="Grewe F."/>
        </authorList>
    </citation>
    <scope>NUCLEOTIDE SEQUENCE [LARGE SCALE GENOMIC DNA]</scope>
    <source>
        <strain evidence="14 15">Grewe 0041</strain>
    </source>
</reference>
<feature type="compositionally biased region" description="Basic and acidic residues" evidence="12">
    <location>
        <begin position="1131"/>
        <end position="1142"/>
    </location>
</feature>
<dbReference type="Gene3D" id="3.30.310.220">
    <property type="entry name" value="Fungal kinase associated-1 domain"/>
    <property type="match status" value="1"/>
</dbReference>
<feature type="compositionally biased region" description="Polar residues" evidence="12">
    <location>
        <begin position="93"/>
        <end position="104"/>
    </location>
</feature>
<sequence length="1342" mass="151651">METHLRAERAPSRRRRQPLGDTTNWVNNQSSTPPPHSEAYPSSPPSMPHHGSLAPGGNLQVRNNPSSPISPRSKAEDKRISAISSEDARNSNRDSQISNSTNASGKPRRKTHVGPWRLGKTIGKGASGRVRKARHAFTQQDAAIKIVSKKSAEILRSTSLAVMDTMVQGGGKRAIPFGIEREVVIMKLIEHPNIISLYDVWENRGELYLVLEYVEGGELFDHISSNGRLPEPEAVRIFRQMIAGLSYCHRFNICHRDLKPENILMDRNHNIKIVDFGMAALQPANKWLNTSCGSPHYASPEVICAENYRGDKADIWSCGVILYAMLTGTLPFDAVGDWHEVIETVLAGEYSFPPGLTAQAEDLIFRILQRDPKQRIPIKYMWQHPLLKKYESLDSLDQNNMPYIGPAPPLTVNDCGPPIKQRNNIDAELLRNLQNLWHGVTEEEFAQRLLSDVPNHEKVLYSKLVKFREEQLENYDGPPMDYSTSDYHHNASPLTVVRQSSTHPSLGATPAERRQSQYSLMDPNMPPPARNPTRRSKRQSTQRRHSIAETESSYDPFNPSRVPITKAQADHARVTVLRGVSQASSRKPSTRLGSRVSLHHPSIVRAQGADELYSVASSPPNMSMHSAGTSQLQRLIVNRHISRGSSRLTMVSKRSRTSNSSAIIARTSASYKRNVSFMGIRKRPYSGRHPRLRSQEHRASLTLQERYARDQAKAQTPEQTQAQEYSQIEGTQNVDSPCISLRETPEPEEMPIVRSRKTTTDSNDPVAKRMRTLSHYFRDDARNVSTEIEKLCDEAFNRSSITSSNPTPRTMYTGDSRQNYQDYHSPATSISVLDDSVSKSSLRRSKTKEIMDYQRRPLPIPPTTERMMNTEHLGSYTQRELAKTRDMLKKRAAESTIAPGYLDDIIAHLDRLMQPSAIRISEQERRAISTPNTESGIPRKDTFDEIMAKNNVGYRAVSEPYKSHKSGLRAASIRVVNGSDDLKPMSPIKPLSIRKKSESSTPSSGSPRRPTPTQQQLFTTEDLYRPKEGQRSAGLALLDHQELDSIEENEDKENFDPADRREYLGQPKKRNWLRRHQVQRSQDHNKPLPPLRENSDPQIQKRKSGAPSEESQTSEPTKASGKGRFFKIFTSKRDSKDSRKSGDYNLDDGESIDTAGSSRNYNPQQAYMSGGLQNVSHSNVFKHSKQSNRDDKLMPPPPVSRTIQPQHQNWLARFLRIKPAVRVLCFQVSKVRARKEVAGVFRDWRKFGMRDVVVDKKAGRVFARVDVKNSLHIPSLSLAAEFYTLLHRGRRANLAIARFTQEKGAKSSFERIMEALEDVLKSRRIVIEDKAVVRQMRIGAGM</sequence>
<keyword evidence="7" id="KW-0418">Kinase</keyword>
<dbReference type="SMART" id="SM00220">
    <property type="entry name" value="S_TKc"/>
    <property type="match status" value="1"/>
</dbReference>
<feature type="region of interest" description="Disordered" evidence="12">
    <location>
        <begin position="979"/>
        <end position="1030"/>
    </location>
</feature>
<proteinExistence type="inferred from homology"/>
<feature type="compositionally biased region" description="Basic residues" evidence="12">
    <location>
        <begin position="532"/>
        <end position="545"/>
    </location>
</feature>
<accession>A0ABR4BEJ4</accession>
<dbReference type="PANTHER" id="PTHR24346:SF110">
    <property type="entry name" value="NON-SPECIFIC SERINE_THREONINE PROTEIN KINASE"/>
    <property type="match status" value="1"/>
</dbReference>
<protein>
    <recommendedName>
        <fullName evidence="2">non-specific serine/threonine protein kinase</fullName>
        <ecNumber evidence="2">2.7.11.1</ecNumber>
    </recommendedName>
</protein>
<feature type="compositionally biased region" description="Pro residues" evidence="12">
    <location>
        <begin position="32"/>
        <end position="47"/>
    </location>
</feature>
<comment type="catalytic activity">
    <reaction evidence="10">
        <text>L-seryl-[protein] + ATP = O-phospho-L-seryl-[protein] + ADP + H(+)</text>
        <dbReference type="Rhea" id="RHEA:17989"/>
        <dbReference type="Rhea" id="RHEA-COMP:9863"/>
        <dbReference type="Rhea" id="RHEA-COMP:11604"/>
        <dbReference type="ChEBI" id="CHEBI:15378"/>
        <dbReference type="ChEBI" id="CHEBI:29999"/>
        <dbReference type="ChEBI" id="CHEBI:30616"/>
        <dbReference type="ChEBI" id="CHEBI:83421"/>
        <dbReference type="ChEBI" id="CHEBI:456216"/>
        <dbReference type="EC" id="2.7.11.1"/>
    </reaction>
</comment>
<keyword evidence="4" id="KW-0597">Phosphoprotein</keyword>
<keyword evidence="15" id="KW-1185">Reference proteome</keyword>
<dbReference type="PROSITE" id="PS00108">
    <property type="entry name" value="PROTEIN_KINASE_ST"/>
    <property type="match status" value="1"/>
</dbReference>
<evidence type="ECO:0000256" key="7">
    <source>
        <dbReference type="ARBA" id="ARBA00022777"/>
    </source>
</evidence>
<feature type="region of interest" description="Disordered" evidence="12">
    <location>
        <begin position="1182"/>
        <end position="1204"/>
    </location>
</feature>
<feature type="compositionally biased region" description="Polar residues" evidence="12">
    <location>
        <begin position="713"/>
        <end position="735"/>
    </location>
</feature>
<feature type="compositionally biased region" description="Low complexity" evidence="12">
    <location>
        <begin position="999"/>
        <end position="1013"/>
    </location>
</feature>
<feature type="compositionally biased region" description="Basic and acidic residues" evidence="12">
    <location>
        <begin position="1"/>
        <end position="11"/>
    </location>
</feature>
<comment type="similarity">
    <text evidence="1">Belongs to the protein kinase superfamily. CAMK Ser/Thr protein kinase family. NIM1 subfamily.</text>
</comment>
<name>A0ABR4BEJ4_9LECA</name>
<evidence type="ECO:0000256" key="12">
    <source>
        <dbReference type="SAM" id="MobiDB-lite"/>
    </source>
</evidence>
<feature type="compositionally biased region" description="Low complexity" evidence="12">
    <location>
        <begin position="62"/>
        <end position="72"/>
    </location>
</feature>
<evidence type="ECO:0000256" key="5">
    <source>
        <dbReference type="ARBA" id="ARBA00022679"/>
    </source>
</evidence>
<dbReference type="Gene3D" id="1.10.510.10">
    <property type="entry name" value="Transferase(Phosphotransferase) domain 1"/>
    <property type="match status" value="1"/>
</dbReference>
<dbReference type="EC" id="2.7.11.1" evidence="2"/>
<evidence type="ECO:0000259" key="13">
    <source>
        <dbReference type="PROSITE" id="PS50011"/>
    </source>
</evidence>
<dbReference type="PROSITE" id="PS00107">
    <property type="entry name" value="PROTEIN_KINASE_ATP"/>
    <property type="match status" value="1"/>
</dbReference>
<dbReference type="InterPro" id="IPR000719">
    <property type="entry name" value="Prot_kinase_dom"/>
</dbReference>
<dbReference type="InterPro" id="IPR031850">
    <property type="entry name" value="Fungal_KA1_dom"/>
</dbReference>
<dbReference type="InterPro" id="IPR011009">
    <property type="entry name" value="Kinase-like_dom_sf"/>
</dbReference>
<dbReference type="SUPFAM" id="SSF56112">
    <property type="entry name" value="Protein kinase-like (PK-like)"/>
    <property type="match status" value="1"/>
</dbReference>
<feature type="region of interest" description="Disordered" evidence="12">
    <location>
        <begin position="1044"/>
        <end position="1170"/>
    </location>
</feature>
<evidence type="ECO:0000256" key="10">
    <source>
        <dbReference type="ARBA" id="ARBA00048679"/>
    </source>
</evidence>
<feature type="compositionally biased region" description="Basic and acidic residues" evidence="12">
    <location>
        <begin position="1052"/>
        <end position="1063"/>
    </location>
</feature>
<evidence type="ECO:0000256" key="2">
    <source>
        <dbReference type="ARBA" id="ARBA00012513"/>
    </source>
</evidence>
<feature type="compositionally biased region" description="Basic residues" evidence="12">
    <location>
        <begin position="1067"/>
        <end position="1078"/>
    </location>
</feature>
<organism evidence="14 15">
    <name type="scientific">Lepraria finkii</name>
    <dbReference type="NCBI Taxonomy" id="1340010"/>
    <lineage>
        <taxon>Eukaryota</taxon>
        <taxon>Fungi</taxon>
        <taxon>Dikarya</taxon>
        <taxon>Ascomycota</taxon>
        <taxon>Pezizomycotina</taxon>
        <taxon>Lecanoromycetes</taxon>
        <taxon>OSLEUM clade</taxon>
        <taxon>Lecanoromycetidae</taxon>
        <taxon>Lecanorales</taxon>
        <taxon>Lecanorineae</taxon>
        <taxon>Stereocaulaceae</taxon>
        <taxon>Lepraria</taxon>
    </lineage>
</organism>
<feature type="compositionally biased region" description="Basic and acidic residues" evidence="12">
    <location>
        <begin position="73"/>
        <end position="92"/>
    </location>
</feature>
<evidence type="ECO:0000256" key="6">
    <source>
        <dbReference type="ARBA" id="ARBA00022741"/>
    </source>
</evidence>
<dbReference type="InterPro" id="IPR017441">
    <property type="entry name" value="Protein_kinase_ATP_BS"/>
</dbReference>
<comment type="catalytic activity">
    <reaction evidence="9">
        <text>L-threonyl-[protein] + ATP = O-phospho-L-threonyl-[protein] + ADP + H(+)</text>
        <dbReference type="Rhea" id="RHEA:46608"/>
        <dbReference type="Rhea" id="RHEA-COMP:11060"/>
        <dbReference type="Rhea" id="RHEA-COMP:11605"/>
        <dbReference type="ChEBI" id="CHEBI:15378"/>
        <dbReference type="ChEBI" id="CHEBI:30013"/>
        <dbReference type="ChEBI" id="CHEBI:30616"/>
        <dbReference type="ChEBI" id="CHEBI:61977"/>
        <dbReference type="ChEBI" id="CHEBI:456216"/>
        <dbReference type="EC" id="2.7.11.1"/>
    </reaction>
</comment>
<dbReference type="Pfam" id="PF16797">
    <property type="entry name" value="Fungal_KA1"/>
    <property type="match status" value="1"/>
</dbReference>